<dbReference type="AlphaFoldDB" id="A0A1X7V2J4"/>
<keyword evidence="2" id="KW-0548">Nucleotidyltransferase</keyword>
<protein>
    <recommendedName>
        <fullName evidence="7">Reverse transcriptase RNase H-like domain-containing protein</fullName>
    </recommendedName>
</protein>
<sequence length="304" mass="34233">MTTVGLELSKACPLPIMTIKEENELNRSNFSNSKKITIEEHLQNLEVVLSKLSQVGLKLKQQKCIFLASEVEYLGYTITKEGIKPSSSLVQAIQEAKTPTCLTELRAFLAQQNAFKQAKELLQQNSLLIHFHDSKPIILAFDASPYGIGAVLSHKMSDGSEHPISFASRSLTPAEKHYSQLDKEVLAIVFGVKKFHSYTYGHKFVICSDHKPLFNETKPVPFMASARLQRWALTLSTYQYSIKYKPGHEIANADALSIDCLDQSQHFQIISLENSHKSVILWQNLASLTFTIVIIECRKLESIH</sequence>
<dbReference type="InterPro" id="IPR041373">
    <property type="entry name" value="RT_RNaseH"/>
</dbReference>
<evidence type="ECO:0000256" key="4">
    <source>
        <dbReference type="ARBA" id="ARBA00022759"/>
    </source>
</evidence>
<dbReference type="EnsemblMetazoa" id="Aqu2.1.34176_001">
    <property type="protein sequence ID" value="Aqu2.1.34176_001"/>
    <property type="gene ID" value="Aqu2.1.34176"/>
</dbReference>
<dbReference type="PANTHER" id="PTHR37984">
    <property type="entry name" value="PROTEIN CBG26694"/>
    <property type="match status" value="1"/>
</dbReference>
<dbReference type="Gene3D" id="3.10.20.370">
    <property type="match status" value="1"/>
</dbReference>
<keyword evidence="1" id="KW-0808">Transferase</keyword>
<dbReference type="CDD" id="cd09274">
    <property type="entry name" value="RNase_HI_RT_Ty3"/>
    <property type="match status" value="1"/>
</dbReference>
<reference evidence="8" key="1">
    <citation type="submission" date="2017-05" db="UniProtKB">
        <authorList>
            <consortium name="EnsemblMetazoa"/>
        </authorList>
    </citation>
    <scope>IDENTIFICATION</scope>
</reference>
<dbReference type="PANTHER" id="PTHR37984:SF13">
    <property type="entry name" value="RIBONUCLEASE H"/>
    <property type="match status" value="1"/>
</dbReference>
<dbReference type="STRING" id="400682.A0A1X7V2J4"/>
<proteinExistence type="predicted"/>
<dbReference type="OMA" id="PGHEIAN"/>
<evidence type="ECO:0000256" key="5">
    <source>
        <dbReference type="ARBA" id="ARBA00022801"/>
    </source>
</evidence>
<dbReference type="InParanoid" id="A0A1X7V2J4"/>
<keyword evidence="6" id="KW-0695">RNA-directed DNA polymerase</keyword>
<dbReference type="FunFam" id="3.10.20.370:FF:000001">
    <property type="entry name" value="Retrovirus-related Pol polyprotein from transposon 17.6-like protein"/>
    <property type="match status" value="1"/>
</dbReference>
<organism evidence="8">
    <name type="scientific">Amphimedon queenslandica</name>
    <name type="common">Sponge</name>
    <dbReference type="NCBI Taxonomy" id="400682"/>
    <lineage>
        <taxon>Eukaryota</taxon>
        <taxon>Metazoa</taxon>
        <taxon>Porifera</taxon>
        <taxon>Demospongiae</taxon>
        <taxon>Heteroscleromorpha</taxon>
        <taxon>Haplosclerida</taxon>
        <taxon>Niphatidae</taxon>
        <taxon>Amphimedon</taxon>
    </lineage>
</organism>
<keyword evidence="3" id="KW-0540">Nuclease</keyword>
<dbReference type="Pfam" id="PF17917">
    <property type="entry name" value="RT_RNaseH"/>
    <property type="match status" value="1"/>
</dbReference>
<accession>A0A1X7V2J4</accession>
<dbReference type="InterPro" id="IPR050951">
    <property type="entry name" value="Retrovirus_Pol_polyprotein"/>
</dbReference>
<evidence type="ECO:0000256" key="2">
    <source>
        <dbReference type="ARBA" id="ARBA00022695"/>
    </source>
</evidence>
<feature type="domain" description="Reverse transcriptase RNase H-like" evidence="7">
    <location>
        <begin position="134"/>
        <end position="238"/>
    </location>
</feature>
<evidence type="ECO:0000313" key="8">
    <source>
        <dbReference type="EnsemblMetazoa" id="Aqu2.1.34176_001"/>
    </source>
</evidence>
<evidence type="ECO:0000259" key="7">
    <source>
        <dbReference type="Pfam" id="PF17917"/>
    </source>
</evidence>
<name>A0A1X7V2J4_AMPQE</name>
<dbReference type="SUPFAM" id="SSF56672">
    <property type="entry name" value="DNA/RNA polymerases"/>
    <property type="match status" value="1"/>
</dbReference>
<keyword evidence="5" id="KW-0378">Hydrolase</keyword>
<dbReference type="eggNOG" id="KOG0017">
    <property type="taxonomic scope" value="Eukaryota"/>
</dbReference>
<dbReference type="InterPro" id="IPR043502">
    <property type="entry name" value="DNA/RNA_pol_sf"/>
</dbReference>
<keyword evidence="4" id="KW-0255">Endonuclease</keyword>
<dbReference type="Gene3D" id="3.30.70.270">
    <property type="match status" value="1"/>
</dbReference>
<evidence type="ECO:0000256" key="3">
    <source>
        <dbReference type="ARBA" id="ARBA00022722"/>
    </source>
</evidence>
<evidence type="ECO:0000256" key="1">
    <source>
        <dbReference type="ARBA" id="ARBA00022679"/>
    </source>
</evidence>
<dbReference type="OrthoDB" id="775972at2759"/>
<evidence type="ECO:0000256" key="6">
    <source>
        <dbReference type="ARBA" id="ARBA00022918"/>
    </source>
</evidence>
<dbReference type="InterPro" id="IPR043128">
    <property type="entry name" value="Rev_trsase/Diguanyl_cyclase"/>
</dbReference>